<feature type="repeat" description="PPR" evidence="2">
    <location>
        <begin position="605"/>
        <end position="639"/>
    </location>
</feature>
<dbReference type="InterPro" id="IPR057027">
    <property type="entry name" value="TPR_mt"/>
</dbReference>
<feature type="domain" description="Pentatricopeptide repeat-containing protein-mitochondrial" evidence="5">
    <location>
        <begin position="384"/>
        <end position="490"/>
    </location>
</feature>
<dbReference type="Proteomes" id="UP000601435">
    <property type="component" value="Unassembled WGS sequence"/>
</dbReference>
<dbReference type="PANTHER" id="PTHR47932">
    <property type="entry name" value="ATPASE EXPRESSION PROTEIN 3"/>
    <property type="match status" value="1"/>
</dbReference>
<feature type="repeat" description="PPR" evidence="2">
    <location>
        <begin position="464"/>
        <end position="498"/>
    </location>
</feature>
<organism evidence="6 7">
    <name type="scientific">Symbiodinium necroappetens</name>
    <dbReference type="NCBI Taxonomy" id="1628268"/>
    <lineage>
        <taxon>Eukaryota</taxon>
        <taxon>Sar</taxon>
        <taxon>Alveolata</taxon>
        <taxon>Dinophyceae</taxon>
        <taxon>Suessiales</taxon>
        <taxon>Symbiodiniaceae</taxon>
        <taxon>Symbiodinium</taxon>
    </lineage>
</organism>
<dbReference type="NCBIfam" id="TIGR00756">
    <property type="entry name" value="PPR"/>
    <property type="match status" value="9"/>
</dbReference>
<evidence type="ECO:0000313" key="6">
    <source>
        <dbReference type="EMBL" id="CAE7198493.1"/>
    </source>
</evidence>
<feature type="chain" id="PRO_5032480390" evidence="4">
    <location>
        <begin position="19"/>
        <end position="742"/>
    </location>
</feature>
<dbReference type="Pfam" id="PF13041">
    <property type="entry name" value="PPR_2"/>
    <property type="match status" value="3"/>
</dbReference>
<evidence type="ECO:0000313" key="7">
    <source>
        <dbReference type="Proteomes" id="UP000601435"/>
    </source>
</evidence>
<evidence type="ECO:0000259" key="5">
    <source>
        <dbReference type="Pfam" id="PF23276"/>
    </source>
</evidence>
<comment type="caution">
    <text evidence="6">The sequence shown here is derived from an EMBL/GenBank/DDBJ whole genome shotgun (WGS) entry which is preliminary data.</text>
</comment>
<sequence length="742" mass="80882">MFCLILFELFLIPGRLNYILLDTETFLLRTPLLSGALSLASFEALIRAGLAFGNPDGELQELFVRMVECHPDLPDGLLHALLSAVIAESPALLESMRVWAKSSGRSSLALAAAKAMSMSAANEDWAADTEDNDLASPRGSTAAGSESALEANLSKQVSEASLAVRPETPLQVAPSNADLDAAVAEDCADDAERIFKNMKANGSADVVSYNIMLKLYMGQKGDSVQLARALLEEMVQSGLRPTTATYNSIISGALAHGDVDVAWRTIDGMERSGPPLDAYTVSIILKGSKGQRALAPAEFDRALDLMSRHAVKLDEVLVNVVLEACVALRDTRRLQRVLAMLKRNGWDLPKRCGNPTYAALIKAYGSAGQTVKACDLWDDITKVQGLEPSEHVYAQMIDVLVMGGNLKHALQLFAEMRDIHRARFGSNAFAIAYAMIVRGYAQQKDAVRALECYEEMKAQGVPVGLVVLNTLVDACCRAGDMTRAAELLQDMATFDLSPDLITYSTLIKGYCVTGDLDHALELFGAMRRRGIKPDAIVFNSLLDGCARKEMPMLCEQVIEDMVSAGVQPSNYSASILIKLYGRISDLDAAFKVLDEMPQKFGFQPNTAVYTTLMSSCTWNGRMDLAMGLLDRMLQAGQLPDEKTYVTLLRGATRFGQSEHIVSLLWQVAEQSQRSRKLLLDTELVQSALHTIMKRRAWSQRGGEDCLQRLRCAGFNVVRPSEAKGCSYNRVGQAGRRGAVASA</sequence>
<dbReference type="PANTHER" id="PTHR47932:SF44">
    <property type="entry name" value="MIOREX COMPLEX COMPONENT 1"/>
    <property type="match status" value="1"/>
</dbReference>
<feature type="repeat" description="PPR" evidence="2">
    <location>
        <begin position="429"/>
        <end position="463"/>
    </location>
</feature>
<dbReference type="InterPro" id="IPR011990">
    <property type="entry name" value="TPR-like_helical_dom_sf"/>
</dbReference>
<feature type="region of interest" description="Disordered" evidence="3">
    <location>
        <begin position="126"/>
        <end position="150"/>
    </location>
</feature>
<feature type="repeat" description="PPR" evidence="2">
    <location>
        <begin position="205"/>
        <end position="241"/>
    </location>
</feature>
<proteinExistence type="predicted"/>
<dbReference type="InterPro" id="IPR002885">
    <property type="entry name" value="PPR_rpt"/>
</dbReference>
<name>A0A812J971_9DINO</name>
<dbReference type="Pfam" id="PF01535">
    <property type="entry name" value="PPR"/>
    <property type="match status" value="1"/>
</dbReference>
<evidence type="ECO:0000256" key="4">
    <source>
        <dbReference type="SAM" id="SignalP"/>
    </source>
</evidence>
<evidence type="ECO:0000256" key="1">
    <source>
        <dbReference type="ARBA" id="ARBA00022737"/>
    </source>
</evidence>
<feature type="repeat" description="PPR" evidence="2">
    <location>
        <begin position="534"/>
        <end position="568"/>
    </location>
</feature>
<reference evidence="6" key="1">
    <citation type="submission" date="2021-02" db="EMBL/GenBank/DDBJ databases">
        <authorList>
            <person name="Dougan E. K."/>
            <person name="Rhodes N."/>
            <person name="Thang M."/>
            <person name="Chan C."/>
        </authorList>
    </citation>
    <scope>NUCLEOTIDE SEQUENCE</scope>
</reference>
<feature type="repeat" description="PPR" evidence="2">
    <location>
        <begin position="499"/>
        <end position="533"/>
    </location>
</feature>
<dbReference type="Pfam" id="PF23276">
    <property type="entry name" value="TPR_24"/>
    <property type="match status" value="1"/>
</dbReference>
<keyword evidence="1" id="KW-0677">Repeat</keyword>
<dbReference type="OrthoDB" id="185373at2759"/>
<dbReference type="AlphaFoldDB" id="A0A812J971"/>
<feature type="signal peptide" evidence="4">
    <location>
        <begin position="1"/>
        <end position="18"/>
    </location>
</feature>
<keyword evidence="4" id="KW-0732">Signal</keyword>
<dbReference type="EMBL" id="CAJNJA010005780">
    <property type="protein sequence ID" value="CAE7198493.1"/>
    <property type="molecule type" value="Genomic_DNA"/>
</dbReference>
<evidence type="ECO:0000256" key="2">
    <source>
        <dbReference type="PROSITE-ProRule" id="PRU00708"/>
    </source>
</evidence>
<protein>
    <submittedName>
        <fullName evidence="6">EMB2745 protein</fullName>
    </submittedName>
</protein>
<feature type="repeat" description="PPR" evidence="2">
    <location>
        <begin position="242"/>
        <end position="276"/>
    </location>
</feature>
<dbReference type="Gene3D" id="1.25.40.10">
    <property type="entry name" value="Tetratricopeptide repeat domain"/>
    <property type="match status" value="4"/>
</dbReference>
<gene>
    <name evidence="6" type="primary">EMB2745</name>
    <name evidence="6" type="ORF">SNEC2469_LOCUS1452</name>
</gene>
<dbReference type="PROSITE" id="PS51375">
    <property type="entry name" value="PPR"/>
    <property type="match status" value="7"/>
</dbReference>
<evidence type="ECO:0000256" key="3">
    <source>
        <dbReference type="SAM" id="MobiDB-lite"/>
    </source>
</evidence>
<dbReference type="Pfam" id="PF13812">
    <property type="entry name" value="PPR_3"/>
    <property type="match status" value="1"/>
</dbReference>
<accession>A0A812J971</accession>
<keyword evidence="7" id="KW-1185">Reference proteome</keyword>